<dbReference type="InterPro" id="IPR041578">
    <property type="entry name" value="PIN_8"/>
</dbReference>
<dbReference type="RefSeq" id="WP_057421357.1">
    <property type="nucleotide sequence ID" value="NZ_BMZW01000009.1"/>
</dbReference>
<dbReference type="EMBL" id="BMZW01000009">
    <property type="protein sequence ID" value="GFZ59521.1"/>
    <property type="molecule type" value="Genomic_DNA"/>
</dbReference>
<evidence type="ECO:0000313" key="6">
    <source>
        <dbReference type="Proteomes" id="UP000272627"/>
    </source>
</evidence>
<proteinExistence type="predicted"/>
<reference evidence="3 5" key="1">
    <citation type="submission" date="2015-09" db="EMBL/GenBank/DDBJ databases">
        <title>Genome announcement of multiple Pseudomonas syringae strains.</title>
        <authorList>
            <person name="Thakur S."/>
            <person name="Wang P.W."/>
            <person name="Gong Y."/>
            <person name="Weir B.S."/>
            <person name="Guttman D.S."/>
        </authorList>
    </citation>
    <scope>NUCLEOTIDE SEQUENCE [LARGE SCALE GENOMIC DNA]</scope>
    <source>
        <strain evidence="3 5">ICMP4455</strain>
    </source>
</reference>
<feature type="domain" description="PIN like" evidence="1">
    <location>
        <begin position="46"/>
        <end position="254"/>
    </location>
</feature>
<dbReference type="PATRIC" id="fig|129137.4.peg.3041"/>
<protein>
    <recommendedName>
        <fullName evidence="1">PIN like domain-containing protein</fullName>
    </recommendedName>
</protein>
<dbReference type="EMBL" id="LJQI01000218">
    <property type="protein sequence ID" value="KPX28116.1"/>
    <property type="molecule type" value="Genomic_DNA"/>
</dbReference>
<dbReference type="Proteomes" id="UP000272627">
    <property type="component" value="Unassembled WGS sequence"/>
</dbReference>
<evidence type="ECO:0000313" key="3">
    <source>
        <dbReference type="EMBL" id="KPX28116.1"/>
    </source>
</evidence>
<dbReference type="Proteomes" id="UP000050490">
    <property type="component" value="Unassembled WGS sequence"/>
</dbReference>
<organism evidence="3 5">
    <name type="scientific">Pseudomonas amygdali pv. eriobotryae</name>
    <dbReference type="NCBI Taxonomy" id="129137"/>
    <lineage>
        <taxon>Bacteria</taxon>
        <taxon>Pseudomonadati</taxon>
        <taxon>Pseudomonadota</taxon>
        <taxon>Gammaproteobacteria</taxon>
        <taxon>Pseudomonadales</taxon>
        <taxon>Pseudomonadaceae</taxon>
        <taxon>Pseudomonas</taxon>
        <taxon>Pseudomonas amygdali</taxon>
    </lineage>
</organism>
<name>A0A0P9QB82_PSEA0</name>
<dbReference type="AlphaFoldDB" id="A0A0P9QB82"/>
<evidence type="ECO:0000259" key="1">
    <source>
        <dbReference type="Pfam" id="PF18476"/>
    </source>
</evidence>
<reference evidence="4 6" key="2">
    <citation type="submission" date="2018-08" db="EMBL/GenBank/DDBJ databases">
        <title>Recombination of ecologically and evolutionarily significant loci maintains genetic cohesion in the Pseudomonas syringae species complex.</title>
        <authorList>
            <person name="Dillon M."/>
            <person name="Thakur S."/>
            <person name="Almeida R.N.D."/>
            <person name="Weir B.S."/>
            <person name="Guttman D.S."/>
        </authorList>
    </citation>
    <scope>NUCLEOTIDE SEQUENCE [LARGE SCALE GENOMIC DNA]</scope>
    <source>
        <strain evidence="4 6">ICMP 8636</strain>
    </source>
</reference>
<dbReference type="EMBL" id="RBOA01000319">
    <property type="protein sequence ID" value="RML98399.1"/>
    <property type="molecule type" value="Genomic_DNA"/>
</dbReference>
<accession>A0A0P9QB82</accession>
<evidence type="ECO:0000313" key="5">
    <source>
        <dbReference type="Proteomes" id="UP000050490"/>
    </source>
</evidence>
<dbReference type="Pfam" id="PF18476">
    <property type="entry name" value="PIN_8"/>
    <property type="match status" value="1"/>
</dbReference>
<evidence type="ECO:0000313" key="4">
    <source>
        <dbReference type="EMBL" id="RML98399.1"/>
    </source>
</evidence>
<comment type="caution">
    <text evidence="3">The sequence shown here is derived from an EMBL/GenBank/DDBJ whole genome shotgun (WGS) entry which is preliminary data.</text>
</comment>
<sequence>MPYEPDEPFAVDEPVVSRLRPKQVVVRLAAERNRFLGALLHGDCPIFLDTNVLLWGFGLNEQASEVWQRWLWRLRERLVIPAWVVHEYNQLSDKAEILSPYKTLSRKLQVVLDELKASSARALDGAAAVSVGCTSKIDLERKLAEATNFIVNVAKSVSRNDSGHRMELLKFYENLLVEHALSSDVHELYRQARVEFDARSAARLSPGGEDARKPQNSCGDFIIWKELLQHCAEIGAGEALFISNDVKEDWCYKPARIILDNGKEIAWSSEAAGNLRLPNPDLVAEFQRHTRGEDIVFATVEQVVDALGSTDHNVIDAATYTFLAQAAQSSRTPTDRVVDWIQSSEALYTEGLRGVASWDRSPSEVDQEKFQEWCRDRLNDSDIPFDKVNWGNVFVALYL</sequence>
<reference evidence="2" key="3">
    <citation type="submission" date="2020-09" db="EMBL/GenBank/DDBJ databases">
        <title>Pseudomonas syringae pv. eriobotryae genome sequence causing loquat canker disease.</title>
        <authorList>
            <person name="Fukuda S."/>
            <person name="Tashiro H."/>
            <person name="Nagano Y."/>
        </authorList>
    </citation>
    <scope>NUCLEOTIDE SEQUENCE</scope>
    <source>
        <strain evidence="2">AM001</strain>
    </source>
</reference>
<gene>
    <name evidence="3" type="ORF">ALO70_02089</name>
    <name evidence="4" type="ORF">ALQ86_02797</name>
    <name evidence="2" type="ORF">PSE10A_20320</name>
</gene>
<evidence type="ECO:0000313" key="2">
    <source>
        <dbReference type="EMBL" id="GFZ59521.1"/>
    </source>
</evidence>
<dbReference type="Proteomes" id="UP000630864">
    <property type="component" value="Unassembled WGS sequence"/>
</dbReference>